<accession>A0ABT8A0S8</accession>
<dbReference type="Proteomes" id="UP001529369">
    <property type="component" value="Unassembled WGS sequence"/>
</dbReference>
<feature type="transmembrane region" description="Helical" evidence="1">
    <location>
        <begin position="118"/>
        <end position="140"/>
    </location>
</feature>
<name>A0ABT8A0S8_9PROT</name>
<feature type="transmembrane region" description="Helical" evidence="1">
    <location>
        <begin position="36"/>
        <end position="55"/>
    </location>
</feature>
<evidence type="ECO:0000313" key="3">
    <source>
        <dbReference type="Proteomes" id="UP001529369"/>
    </source>
</evidence>
<comment type="caution">
    <text evidence="2">The sequence shown here is derived from an EMBL/GenBank/DDBJ whole genome shotgun (WGS) entry which is preliminary data.</text>
</comment>
<organism evidence="2 3">
    <name type="scientific">Paeniroseomonas aquatica</name>
    <dbReference type="NCBI Taxonomy" id="373043"/>
    <lineage>
        <taxon>Bacteria</taxon>
        <taxon>Pseudomonadati</taxon>
        <taxon>Pseudomonadota</taxon>
        <taxon>Alphaproteobacteria</taxon>
        <taxon>Acetobacterales</taxon>
        <taxon>Acetobacteraceae</taxon>
        <taxon>Paeniroseomonas</taxon>
    </lineage>
</organism>
<proteinExistence type="predicted"/>
<sequence>MSGAVAYTLIPFAGLLLGALAAVFRPPGPNAKSAIQHFAAGVVFAAAASEILPGLKHEGAALPIALGGGLGVAAMLLVKEAGRRAGGSTGLAAIGAVDILIDGLVLGVGFVAGQQQGLLLTVALTLEVVFLGLTTTLALRERIASRVAVVAVALGIGLLLPIGGFLGGLAGGLPRPYLDAFFAFSLVALLYLVTEELLVEAHEQPETPLITAVFFAGFLALLVLEEAL</sequence>
<gene>
    <name evidence="2" type="ORF">QWZ14_02815</name>
</gene>
<feature type="transmembrane region" description="Helical" evidence="1">
    <location>
        <begin position="147"/>
        <end position="170"/>
    </location>
</feature>
<keyword evidence="1" id="KW-1133">Transmembrane helix</keyword>
<feature type="transmembrane region" description="Helical" evidence="1">
    <location>
        <begin position="6"/>
        <end position="24"/>
    </location>
</feature>
<evidence type="ECO:0000313" key="2">
    <source>
        <dbReference type="EMBL" id="MDN3563306.1"/>
    </source>
</evidence>
<dbReference type="RefSeq" id="WP_290315048.1">
    <property type="nucleotide sequence ID" value="NZ_JAUFPN010000024.1"/>
</dbReference>
<protein>
    <submittedName>
        <fullName evidence="2">Transporter</fullName>
    </submittedName>
</protein>
<keyword evidence="1" id="KW-0472">Membrane</keyword>
<keyword evidence="1" id="KW-0812">Transmembrane</keyword>
<dbReference type="EMBL" id="JAUFPN010000024">
    <property type="protein sequence ID" value="MDN3563306.1"/>
    <property type="molecule type" value="Genomic_DNA"/>
</dbReference>
<feature type="transmembrane region" description="Helical" evidence="1">
    <location>
        <begin position="61"/>
        <end position="78"/>
    </location>
</feature>
<reference evidence="3" key="1">
    <citation type="journal article" date="2019" name="Int. J. Syst. Evol. Microbiol.">
        <title>The Global Catalogue of Microorganisms (GCM) 10K type strain sequencing project: providing services to taxonomists for standard genome sequencing and annotation.</title>
        <authorList>
            <consortium name="The Broad Institute Genomics Platform"/>
            <consortium name="The Broad Institute Genome Sequencing Center for Infectious Disease"/>
            <person name="Wu L."/>
            <person name="Ma J."/>
        </authorList>
    </citation>
    <scope>NUCLEOTIDE SEQUENCE [LARGE SCALE GENOMIC DNA]</scope>
    <source>
        <strain evidence="3">CECT 7131</strain>
    </source>
</reference>
<keyword evidence="3" id="KW-1185">Reference proteome</keyword>
<feature type="transmembrane region" description="Helical" evidence="1">
    <location>
        <begin position="90"/>
        <end position="112"/>
    </location>
</feature>
<evidence type="ECO:0000256" key="1">
    <source>
        <dbReference type="SAM" id="Phobius"/>
    </source>
</evidence>
<feature type="transmembrane region" description="Helical" evidence="1">
    <location>
        <begin position="206"/>
        <end position="224"/>
    </location>
</feature>